<keyword evidence="1" id="KW-0963">Cytoplasm</keyword>
<dbReference type="EMBL" id="JAAZKV010000009">
    <property type="protein sequence ID" value="NMA44383.1"/>
    <property type="molecule type" value="Genomic_DNA"/>
</dbReference>
<evidence type="ECO:0000256" key="7">
    <source>
        <dbReference type="ARBA" id="ARBA00022833"/>
    </source>
</evidence>
<keyword evidence="3" id="KW-0540">Nuclease</keyword>
<gene>
    <name evidence="8" type="ORF">GX950_01030</name>
</gene>
<accession>A0A7K4BYR7</accession>
<proteinExistence type="predicted"/>
<evidence type="ECO:0000256" key="4">
    <source>
        <dbReference type="ARBA" id="ARBA00022723"/>
    </source>
</evidence>
<dbReference type="GO" id="GO:0016787">
    <property type="term" value="F:hydrolase activity"/>
    <property type="evidence" value="ECO:0007669"/>
    <property type="project" value="UniProtKB-KW"/>
</dbReference>
<dbReference type="Gene3D" id="1.20.5.420">
    <property type="entry name" value="Immunoglobulin FC, subunit C"/>
    <property type="match status" value="1"/>
</dbReference>
<evidence type="ECO:0000256" key="6">
    <source>
        <dbReference type="ARBA" id="ARBA00022801"/>
    </source>
</evidence>
<dbReference type="GO" id="GO:0004519">
    <property type="term" value="F:endonuclease activity"/>
    <property type="evidence" value="ECO:0007669"/>
    <property type="project" value="UniProtKB-KW"/>
</dbReference>
<evidence type="ECO:0000313" key="9">
    <source>
        <dbReference type="Proteomes" id="UP000526302"/>
    </source>
</evidence>
<dbReference type="GO" id="GO:0030677">
    <property type="term" value="C:ribonuclease P complex"/>
    <property type="evidence" value="ECO:0007669"/>
    <property type="project" value="InterPro"/>
</dbReference>
<keyword evidence="5" id="KW-0255">Endonuclease</keyword>
<dbReference type="Proteomes" id="UP000526302">
    <property type="component" value="Unassembled WGS sequence"/>
</dbReference>
<name>A0A7K4BYR7_9ARCH</name>
<dbReference type="GO" id="GO:0046872">
    <property type="term" value="F:metal ion binding"/>
    <property type="evidence" value="ECO:0007669"/>
    <property type="project" value="UniProtKB-KW"/>
</dbReference>
<evidence type="ECO:0000256" key="1">
    <source>
        <dbReference type="ARBA" id="ARBA00022490"/>
    </source>
</evidence>
<evidence type="ECO:0000313" key="8">
    <source>
        <dbReference type="EMBL" id="NMA44383.1"/>
    </source>
</evidence>
<keyword evidence="2" id="KW-0819">tRNA processing</keyword>
<dbReference type="PIRSF" id="PIRSF004878">
    <property type="entry name" value="RNase_P_4"/>
    <property type="match status" value="1"/>
</dbReference>
<sequence>MKKEKTFEKKQKPYQKIAIERIHKLFEETTKTTNQKLKKRYLTLATKISKKCEVSIPKELKTTYCKKCLTTNIETKKETPFTIVKCKNCGYEKKFGNKKQNI</sequence>
<dbReference type="GO" id="GO:0001682">
    <property type="term" value="P:tRNA 5'-leader removal"/>
    <property type="evidence" value="ECO:0007669"/>
    <property type="project" value="InterPro"/>
</dbReference>
<protein>
    <submittedName>
        <fullName evidence="8">Ribonuclease P</fullName>
    </submittedName>
</protein>
<keyword evidence="6" id="KW-0378">Hydrolase</keyword>
<organism evidence="8 9">
    <name type="scientific">Candidatus Iainarchaeum sp</name>
    <dbReference type="NCBI Taxonomy" id="3101447"/>
    <lineage>
        <taxon>Archaea</taxon>
        <taxon>Candidatus Iainarchaeota</taxon>
        <taxon>Candidatus Iainarchaeia</taxon>
        <taxon>Candidatus Iainarchaeales</taxon>
        <taxon>Candidatus Iainarchaeaceae</taxon>
        <taxon>Candidatus Iainarchaeum</taxon>
    </lineage>
</organism>
<dbReference type="AlphaFoldDB" id="A0A7K4BYR7"/>
<reference evidence="8 9" key="1">
    <citation type="journal article" date="2020" name="Biotechnol. Biofuels">
        <title>New insights from the biogas microbiome by comprehensive genome-resolved metagenomics of nearly 1600 species originating from multiple anaerobic digesters.</title>
        <authorList>
            <person name="Campanaro S."/>
            <person name="Treu L."/>
            <person name="Rodriguez-R L.M."/>
            <person name="Kovalovszki A."/>
            <person name="Ziels R.M."/>
            <person name="Maus I."/>
            <person name="Zhu X."/>
            <person name="Kougias P.G."/>
            <person name="Basile A."/>
            <person name="Luo G."/>
            <person name="Schluter A."/>
            <person name="Konstantinidis K.T."/>
            <person name="Angelidaki I."/>
        </authorList>
    </citation>
    <scope>NUCLEOTIDE SEQUENCE [LARGE SCALE GENOMIC DNA]</scope>
    <source>
        <strain evidence="8">AS22ysBPME_79</strain>
    </source>
</reference>
<evidence type="ECO:0000256" key="5">
    <source>
        <dbReference type="ARBA" id="ARBA00022759"/>
    </source>
</evidence>
<keyword evidence="7" id="KW-0862">Zinc</keyword>
<comment type="caution">
    <text evidence="8">The sequence shown here is derived from an EMBL/GenBank/DDBJ whole genome shotgun (WGS) entry which is preliminary data.</text>
</comment>
<dbReference type="InterPro" id="IPR016432">
    <property type="entry name" value="RNP4"/>
</dbReference>
<keyword evidence="4" id="KW-0479">Metal-binding</keyword>
<evidence type="ECO:0000256" key="2">
    <source>
        <dbReference type="ARBA" id="ARBA00022694"/>
    </source>
</evidence>
<evidence type="ECO:0000256" key="3">
    <source>
        <dbReference type="ARBA" id="ARBA00022722"/>
    </source>
</evidence>